<dbReference type="Proteomes" id="UP001283361">
    <property type="component" value="Unassembled WGS sequence"/>
</dbReference>
<comment type="caution">
    <text evidence="1">The sequence shown here is derived from an EMBL/GenBank/DDBJ whole genome shotgun (WGS) entry which is preliminary data.</text>
</comment>
<protein>
    <submittedName>
        <fullName evidence="1">Uncharacterized protein</fullName>
    </submittedName>
</protein>
<dbReference type="EMBL" id="JAWDGP010003441">
    <property type="protein sequence ID" value="KAK3774282.1"/>
    <property type="molecule type" value="Genomic_DNA"/>
</dbReference>
<reference evidence="1" key="1">
    <citation type="journal article" date="2023" name="G3 (Bethesda)">
        <title>A reference genome for the long-term kleptoplast-retaining sea slug Elysia crispata morphotype clarki.</title>
        <authorList>
            <person name="Eastman K.E."/>
            <person name="Pendleton A.L."/>
            <person name="Shaikh M.A."/>
            <person name="Suttiyut T."/>
            <person name="Ogas R."/>
            <person name="Tomko P."/>
            <person name="Gavelis G."/>
            <person name="Widhalm J.R."/>
            <person name="Wisecaver J.H."/>
        </authorList>
    </citation>
    <scope>NUCLEOTIDE SEQUENCE</scope>
    <source>
        <strain evidence="1">ECLA1</strain>
    </source>
</reference>
<keyword evidence="2" id="KW-1185">Reference proteome</keyword>
<evidence type="ECO:0000313" key="1">
    <source>
        <dbReference type="EMBL" id="KAK3774282.1"/>
    </source>
</evidence>
<sequence length="79" mass="8460">MRQQQGLLFSEPLSILINSVVMSTWPWRSGQLLPHTRRSKCQSSRTSALTPGLAVQVLMFESNEVTGGGGKGEEGEGGG</sequence>
<proteinExistence type="predicted"/>
<accession>A0AAE0ZTG3</accession>
<dbReference type="AlphaFoldDB" id="A0AAE0ZTG3"/>
<gene>
    <name evidence="1" type="ORF">RRG08_021028</name>
</gene>
<evidence type="ECO:0000313" key="2">
    <source>
        <dbReference type="Proteomes" id="UP001283361"/>
    </source>
</evidence>
<name>A0AAE0ZTG3_9GAST</name>
<organism evidence="1 2">
    <name type="scientific">Elysia crispata</name>
    <name type="common">lettuce slug</name>
    <dbReference type="NCBI Taxonomy" id="231223"/>
    <lineage>
        <taxon>Eukaryota</taxon>
        <taxon>Metazoa</taxon>
        <taxon>Spiralia</taxon>
        <taxon>Lophotrochozoa</taxon>
        <taxon>Mollusca</taxon>
        <taxon>Gastropoda</taxon>
        <taxon>Heterobranchia</taxon>
        <taxon>Euthyneura</taxon>
        <taxon>Panpulmonata</taxon>
        <taxon>Sacoglossa</taxon>
        <taxon>Placobranchoidea</taxon>
        <taxon>Plakobranchidae</taxon>
        <taxon>Elysia</taxon>
    </lineage>
</organism>